<protein>
    <submittedName>
        <fullName evidence="1">Uncharacterized protein</fullName>
    </submittedName>
</protein>
<feature type="non-terminal residue" evidence="1">
    <location>
        <position position="274"/>
    </location>
</feature>
<dbReference type="EMBL" id="JBHTIZ010000033">
    <property type="protein sequence ID" value="MFD0985107.1"/>
    <property type="molecule type" value="Genomic_DNA"/>
</dbReference>
<evidence type="ECO:0000313" key="2">
    <source>
        <dbReference type="Proteomes" id="UP001597051"/>
    </source>
</evidence>
<dbReference type="Gene3D" id="2.60.120.260">
    <property type="entry name" value="Galactose-binding domain-like"/>
    <property type="match status" value="1"/>
</dbReference>
<proteinExistence type="predicted"/>
<accession>A0ABW3J3U8</accession>
<gene>
    <name evidence="1" type="ORF">ACFQ0S_11545</name>
</gene>
<evidence type="ECO:0000313" key="1">
    <source>
        <dbReference type="EMBL" id="MFD0985107.1"/>
    </source>
</evidence>
<name>A0ABW3J3U8_9FLAO</name>
<organism evidence="1 2">
    <name type="scientific">Flavobacterium myungsuense</name>
    <dbReference type="NCBI Taxonomy" id="651823"/>
    <lineage>
        <taxon>Bacteria</taxon>
        <taxon>Pseudomonadati</taxon>
        <taxon>Bacteroidota</taxon>
        <taxon>Flavobacteriia</taxon>
        <taxon>Flavobacteriales</taxon>
        <taxon>Flavobacteriaceae</taxon>
        <taxon>Flavobacterium</taxon>
    </lineage>
</organism>
<dbReference type="RefSeq" id="WP_379819096.1">
    <property type="nucleotide sequence ID" value="NZ_JBHTIZ010000033.1"/>
</dbReference>
<keyword evidence="2" id="KW-1185">Reference proteome</keyword>
<sequence length="274" mass="29135">LSSINLNSQNLITKGDFGTFDAGVPSPVPLGYTTTYSQMPYNDGTSGSAGKYSITNNPSLLSTTGQLISTFDISNGVDGDGTGNMMFVKGKGNQVFWQLDEPLVLIVGETYLFSFWIKNVHTNTSPIARLPIIDLTVSGIKVGTYTPIGTDPLVKNSWVKCNYSFVAATTSITIQLSTFNANSFGELFVIDDISLTPPIVPMTASFVKTDPSCPNVNDGSIVAYTNSGISSFAFELTNLSGTINVNNSTGVFTGLSPDSYVVTVVDSNTPPRKV</sequence>
<reference evidence="2" key="1">
    <citation type="journal article" date="2019" name="Int. J. Syst. Evol. Microbiol.">
        <title>The Global Catalogue of Microorganisms (GCM) 10K type strain sequencing project: providing services to taxonomists for standard genome sequencing and annotation.</title>
        <authorList>
            <consortium name="The Broad Institute Genomics Platform"/>
            <consortium name="The Broad Institute Genome Sequencing Center for Infectious Disease"/>
            <person name="Wu L."/>
            <person name="Ma J."/>
        </authorList>
    </citation>
    <scope>NUCLEOTIDE SEQUENCE [LARGE SCALE GENOMIC DNA]</scope>
    <source>
        <strain evidence="2">CECT 7649</strain>
    </source>
</reference>
<dbReference type="Proteomes" id="UP001597051">
    <property type="component" value="Unassembled WGS sequence"/>
</dbReference>
<feature type="non-terminal residue" evidence="1">
    <location>
        <position position="1"/>
    </location>
</feature>
<comment type="caution">
    <text evidence="1">The sequence shown here is derived from an EMBL/GenBank/DDBJ whole genome shotgun (WGS) entry which is preliminary data.</text>
</comment>